<name>A0A8S5PEQ3_9CAUD</name>
<organism evidence="5">
    <name type="scientific">Siphoviridae sp. ctZ1O5</name>
    <dbReference type="NCBI Taxonomy" id="2825555"/>
    <lineage>
        <taxon>Viruses</taxon>
        <taxon>Duplodnaviria</taxon>
        <taxon>Heunggongvirae</taxon>
        <taxon>Uroviricota</taxon>
        <taxon>Caudoviricetes</taxon>
    </lineage>
</organism>
<dbReference type="Pfam" id="PF08774">
    <property type="entry name" value="VRR_NUC"/>
    <property type="match status" value="1"/>
</dbReference>
<accession>A0A8S5PEQ3</accession>
<keyword evidence="2" id="KW-0540">Nuclease</keyword>
<dbReference type="GO" id="GO:0004518">
    <property type="term" value="F:nuclease activity"/>
    <property type="evidence" value="ECO:0007669"/>
    <property type="project" value="UniProtKB-KW"/>
</dbReference>
<comment type="cofactor">
    <cofactor evidence="1">
        <name>Mg(2+)</name>
        <dbReference type="ChEBI" id="CHEBI:18420"/>
    </cofactor>
</comment>
<proteinExistence type="predicted"/>
<evidence type="ECO:0000259" key="4">
    <source>
        <dbReference type="SMART" id="SM00990"/>
    </source>
</evidence>
<dbReference type="InterPro" id="IPR011335">
    <property type="entry name" value="Restrct_endonuc-II-like"/>
</dbReference>
<dbReference type="SMART" id="SM00990">
    <property type="entry name" value="VRR_NUC"/>
    <property type="match status" value="1"/>
</dbReference>
<dbReference type="InterPro" id="IPR014883">
    <property type="entry name" value="VRR_NUC"/>
</dbReference>
<dbReference type="GO" id="GO:0016788">
    <property type="term" value="F:hydrolase activity, acting on ester bonds"/>
    <property type="evidence" value="ECO:0007669"/>
    <property type="project" value="InterPro"/>
</dbReference>
<dbReference type="InterPro" id="IPR011856">
    <property type="entry name" value="tRNA_endonuc-like_dom_sf"/>
</dbReference>
<sequence>MFMLEKELEKRFKNALEAKGCLVYKFASPNCRGVPDRIVITDAGRVLFVELKTEKGVLSKLQRIQLKKLRDFRQQTFVLYGLQEVEEFVNNIDDWR</sequence>
<evidence type="ECO:0000256" key="1">
    <source>
        <dbReference type="ARBA" id="ARBA00001946"/>
    </source>
</evidence>
<dbReference type="SUPFAM" id="SSF52980">
    <property type="entry name" value="Restriction endonuclease-like"/>
    <property type="match status" value="1"/>
</dbReference>
<evidence type="ECO:0000256" key="3">
    <source>
        <dbReference type="ARBA" id="ARBA00022801"/>
    </source>
</evidence>
<dbReference type="Gene3D" id="3.40.1350.10">
    <property type="match status" value="1"/>
</dbReference>
<protein>
    <submittedName>
        <fullName evidence="5">Nuclease</fullName>
    </submittedName>
</protein>
<dbReference type="GO" id="GO:0003676">
    <property type="term" value="F:nucleic acid binding"/>
    <property type="evidence" value="ECO:0007669"/>
    <property type="project" value="InterPro"/>
</dbReference>
<dbReference type="EMBL" id="BK015404">
    <property type="protein sequence ID" value="DAE05144.1"/>
    <property type="molecule type" value="Genomic_DNA"/>
</dbReference>
<keyword evidence="3" id="KW-0378">Hydrolase</keyword>
<evidence type="ECO:0000256" key="2">
    <source>
        <dbReference type="ARBA" id="ARBA00022722"/>
    </source>
</evidence>
<evidence type="ECO:0000313" key="5">
    <source>
        <dbReference type="EMBL" id="DAE05144.1"/>
    </source>
</evidence>
<feature type="domain" description="VRR-NUC" evidence="4">
    <location>
        <begin position="3"/>
        <end position="83"/>
    </location>
</feature>
<reference evidence="5" key="1">
    <citation type="journal article" date="2021" name="Proc. Natl. Acad. Sci. U.S.A.">
        <title>A Catalog of Tens of Thousands of Viruses from Human Metagenomes Reveals Hidden Associations with Chronic Diseases.</title>
        <authorList>
            <person name="Tisza M.J."/>
            <person name="Buck C.B."/>
        </authorList>
    </citation>
    <scope>NUCLEOTIDE SEQUENCE</scope>
    <source>
        <strain evidence="5">CtZ1O5</strain>
    </source>
</reference>